<accession>A0A2S8FFV4</accession>
<gene>
    <name evidence="1" type="ORF">C5Y96_11825</name>
</gene>
<dbReference type="AlphaFoldDB" id="A0A2S8FFV4"/>
<reference evidence="1 2" key="1">
    <citation type="submission" date="2018-02" db="EMBL/GenBank/DDBJ databases">
        <title>Comparative genomes isolates from brazilian mangrove.</title>
        <authorList>
            <person name="Araujo J.E."/>
            <person name="Taketani R.G."/>
            <person name="Silva M.C.P."/>
            <person name="Loureco M.V."/>
            <person name="Andreote F.D."/>
        </authorList>
    </citation>
    <scope>NUCLEOTIDE SEQUENCE [LARGE SCALE GENOMIC DNA]</scope>
    <source>
        <strain evidence="1 2">HEX-2 MGV</strain>
    </source>
</reference>
<dbReference type="Proteomes" id="UP000240009">
    <property type="component" value="Unassembled WGS sequence"/>
</dbReference>
<evidence type="ECO:0008006" key="3">
    <source>
        <dbReference type="Google" id="ProtNLM"/>
    </source>
</evidence>
<sequence length="534" mass="59173">MTRLTLVRNVLLVYLFVQGLLPAWADEIFRPDIPIPEDWIRETVTGTVVDESGKPVAGVQVWHMMDVWQDEAKTDANGRFKLNVAISTIFNDQPRILYPQVIARTADGRRGFLQLGKSVTDFTLLKDLRVELKEARKFDVRVIDHAGQAVGDAVVFLSVGGNVLELTRTNPEGLAQLLAPPEIRINHLFADGRERGVDYIHYGGKFRRPTFPIEQDEQGRIVMRLAKVHPLTIRAVDRRSNVVPDAMVRFAPRLPGKGSSCLSFYGRLLTNDDGEATIFVPLKIEEGTTLYCSKLGYFSHAQDMSDLATRTQPITYVFEKRVPVSGKVIFADGTPAKGVALRIQGRGYAAPEESWEHNGIGLAVQTDAEGRFEALVRPERCLSIQAFRDGSSNVVYQIVRHSPIEDLVLTLRPATDVKGKVIDTDGKEVNGGMARFVRIPDDFPQGVPPTSVLTGPLKGEQKQLPLLQFPDARWDAFIVHGKYIAEVPPGKYVVTATLHAVQPITVEVRDGQPVVADDLIAKIAETAPRPMPPK</sequence>
<evidence type="ECO:0000313" key="1">
    <source>
        <dbReference type="EMBL" id="PQO31041.1"/>
    </source>
</evidence>
<proteinExistence type="predicted"/>
<dbReference type="RefSeq" id="WP_105353427.1">
    <property type="nucleotide sequence ID" value="NZ_PUIA01000037.1"/>
</dbReference>
<protein>
    <recommendedName>
        <fullName evidence="3">Carboxypeptidase regulatory-like domain-containing protein</fullName>
    </recommendedName>
</protein>
<dbReference type="EMBL" id="PUIA01000037">
    <property type="protein sequence ID" value="PQO31041.1"/>
    <property type="molecule type" value="Genomic_DNA"/>
</dbReference>
<dbReference type="OrthoDB" id="279966at2"/>
<dbReference type="SUPFAM" id="SSF49464">
    <property type="entry name" value="Carboxypeptidase regulatory domain-like"/>
    <property type="match status" value="1"/>
</dbReference>
<evidence type="ECO:0000313" key="2">
    <source>
        <dbReference type="Proteomes" id="UP000240009"/>
    </source>
</evidence>
<organism evidence="1 2">
    <name type="scientific">Blastopirellula marina</name>
    <dbReference type="NCBI Taxonomy" id="124"/>
    <lineage>
        <taxon>Bacteria</taxon>
        <taxon>Pseudomonadati</taxon>
        <taxon>Planctomycetota</taxon>
        <taxon>Planctomycetia</taxon>
        <taxon>Pirellulales</taxon>
        <taxon>Pirellulaceae</taxon>
        <taxon>Blastopirellula</taxon>
    </lineage>
</organism>
<comment type="caution">
    <text evidence="1">The sequence shown here is derived from an EMBL/GenBank/DDBJ whole genome shotgun (WGS) entry which is preliminary data.</text>
</comment>
<name>A0A2S8FFV4_9BACT</name>
<dbReference type="InterPro" id="IPR008969">
    <property type="entry name" value="CarboxyPept-like_regulatory"/>
</dbReference>